<keyword evidence="2" id="KW-1185">Reference proteome</keyword>
<proteinExistence type="predicted"/>
<dbReference type="AlphaFoldDB" id="A0A378VHK9"/>
<accession>A0A378VHK9</accession>
<dbReference type="EMBL" id="UGRO01000002">
    <property type="protein sequence ID" value="SUA16487.1"/>
    <property type="molecule type" value="Genomic_DNA"/>
</dbReference>
<evidence type="ECO:0000313" key="2">
    <source>
        <dbReference type="Proteomes" id="UP000254193"/>
    </source>
</evidence>
<organism evidence="1 2">
    <name type="scientific">Neisseria lactamica</name>
    <dbReference type="NCBI Taxonomy" id="486"/>
    <lineage>
        <taxon>Bacteria</taxon>
        <taxon>Pseudomonadati</taxon>
        <taxon>Pseudomonadota</taxon>
        <taxon>Betaproteobacteria</taxon>
        <taxon>Neisseriales</taxon>
        <taxon>Neisseriaceae</taxon>
        <taxon>Neisseria</taxon>
    </lineage>
</organism>
<name>A0A378VHK9_NEILA</name>
<sequence length="139" mass="15815">MNAKLCFESEKLVLQFGGQTIDIPLSVAKLQARFTPYPPSEMAWEEAIMQVEDLISLYRDVLKDDRVIELYHAEPLQILADENRQISTEIFETAFAVLAGYRPTRDLPKLAHHATSAAFVLVMREWMHHLGFEVAAIAD</sequence>
<reference evidence="1 2" key="1">
    <citation type="submission" date="2018-06" db="EMBL/GenBank/DDBJ databases">
        <authorList>
            <consortium name="Pathogen Informatics"/>
            <person name="Doyle S."/>
        </authorList>
    </citation>
    <scope>NUCLEOTIDE SEQUENCE [LARGE SCALE GENOMIC DNA]</scope>
    <source>
        <strain evidence="1 2">NCTC10616</strain>
    </source>
</reference>
<protein>
    <submittedName>
        <fullName evidence="1">Uncharacterized protein</fullName>
    </submittedName>
</protein>
<dbReference type="Proteomes" id="UP000254193">
    <property type="component" value="Unassembled WGS sequence"/>
</dbReference>
<gene>
    <name evidence="1" type="ORF">NCTC10616_00125</name>
</gene>
<dbReference type="RefSeq" id="WP_115118448.1">
    <property type="nucleotide sequence ID" value="NZ_UGRO01000002.1"/>
</dbReference>
<evidence type="ECO:0000313" key="1">
    <source>
        <dbReference type="EMBL" id="SUA16487.1"/>
    </source>
</evidence>